<comment type="subcellular location">
    <subcellularLocation>
        <location evidence="10">Cell inner membrane</location>
        <topology evidence="10">Multi-pass membrane protein</topology>
    </subcellularLocation>
</comment>
<keyword evidence="10" id="KW-0997">Cell inner membrane</keyword>
<evidence type="ECO:0000256" key="3">
    <source>
        <dbReference type="ARBA" id="ARBA00022630"/>
    </source>
</evidence>
<evidence type="ECO:0000313" key="11">
    <source>
        <dbReference type="EMBL" id="MFK4752939.1"/>
    </source>
</evidence>
<proteinExistence type="inferred from homology"/>
<comment type="cofactor">
    <cofactor evidence="10">
        <name>FMN</name>
        <dbReference type="ChEBI" id="CHEBI:58210"/>
    </cofactor>
</comment>
<feature type="transmembrane region" description="Helical" evidence="10">
    <location>
        <begin position="212"/>
        <end position="237"/>
    </location>
</feature>
<keyword evidence="3 10" id="KW-0285">Flavoprotein</keyword>
<dbReference type="HAMAP" id="MF_00462">
    <property type="entry name" value="RsxD_RnfD"/>
    <property type="match status" value="1"/>
</dbReference>
<comment type="subunit">
    <text evidence="10">The complex is composed of six subunits: RnfA, RnfB, RnfC, RnfD, RnfE and RnfG.</text>
</comment>
<feature type="transmembrane region" description="Helical" evidence="10">
    <location>
        <begin position="300"/>
        <end position="319"/>
    </location>
</feature>
<dbReference type="InterPro" id="IPR011303">
    <property type="entry name" value="RnfD_bac"/>
</dbReference>
<keyword evidence="5 10" id="KW-0812">Transmembrane</keyword>
<dbReference type="EMBL" id="JBBKTX010000012">
    <property type="protein sequence ID" value="MFK4752939.1"/>
    <property type="molecule type" value="Genomic_DNA"/>
</dbReference>
<comment type="function">
    <text evidence="10">Part of a membrane-bound complex that couples electron transfer with translocation of ions across the membrane.</text>
</comment>
<organism evidence="11 12">
    <name type="scientific">Oceanobacter antarcticus</name>
    <dbReference type="NCBI Taxonomy" id="3133425"/>
    <lineage>
        <taxon>Bacteria</taxon>
        <taxon>Pseudomonadati</taxon>
        <taxon>Pseudomonadota</taxon>
        <taxon>Gammaproteobacteria</taxon>
        <taxon>Oceanospirillales</taxon>
        <taxon>Oceanospirillaceae</taxon>
        <taxon>Oceanobacter</taxon>
    </lineage>
</organism>
<keyword evidence="4 10" id="KW-0288">FMN</keyword>
<keyword evidence="2 10" id="KW-0597">Phosphoprotein</keyword>
<dbReference type="EC" id="7.-.-.-" evidence="10"/>
<keyword evidence="7 10" id="KW-0249">Electron transport</keyword>
<dbReference type="RefSeq" id="WP_416206062.1">
    <property type="nucleotide sequence ID" value="NZ_JBBKTX010000012.1"/>
</dbReference>
<feature type="transmembrane region" description="Helical" evidence="10">
    <location>
        <begin position="325"/>
        <end position="344"/>
    </location>
</feature>
<accession>A0ABW8NIY7</accession>
<feature type="transmembrane region" description="Helical" evidence="10">
    <location>
        <begin position="244"/>
        <end position="262"/>
    </location>
</feature>
<dbReference type="PANTHER" id="PTHR30578">
    <property type="entry name" value="ELECTRON TRANSPORT COMPLEX PROTEIN RNFD"/>
    <property type="match status" value="1"/>
</dbReference>
<keyword evidence="1 10" id="KW-0813">Transport</keyword>
<reference evidence="11 12" key="1">
    <citation type="submission" date="2024-03" db="EMBL/GenBank/DDBJ databases">
        <title>High-quality draft genome sequence of Oceanobacter sp. wDCs-4.</title>
        <authorList>
            <person name="Dong C."/>
        </authorList>
    </citation>
    <scope>NUCLEOTIDE SEQUENCE [LARGE SCALE GENOMIC DNA]</scope>
    <source>
        <strain evidence="12">wDCs-4</strain>
    </source>
</reference>
<keyword evidence="10" id="KW-1003">Cell membrane</keyword>
<keyword evidence="12" id="KW-1185">Reference proteome</keyword>
<dbReference type="Pfam" id="PF03116">
    <property type="entry name" value="NQR2_RnfD_RnfE"/>
    <property type="match status" value="1"/>
</dbReference>
<evidence type="ECO:0000256" key="7">
    <source>
        <dbReference type="ARBA" id="ARBA00022982"/>
    </source>
</evidence>
<evidence type="ECO:0000256" key="2">
    <source>
        <dbReference type="ARBA" id="ARBA00022553"/>
    </source>
</evidence>
<evidence type="ECO:0000256" key="5">
    <source>
        <dbReference type="ARBA" id="ARBA00022692"/>
    </source>
</evidence>
<comment type="similarity">
    <text evidence="10">Belongs to the NqrB/RnfD family.</text>
</comment>
<dbReference type="Proteomes" id="UP001620597">
    <property type="component" value="Unassembled WGS sequence"/>
</dbReference>
<evidence type="ECO:0000256" key="4">
    <source>
        <dbReference type="ARBA" id="ARBA00022643"/>
    </source>
</evidence>
<evidence type="ECO:0000256" key="1">
    <source>
        <dbReference type="ARBA" id="ARBA00022448"/>
    </source>
</evidence>
<evidence type="ECO:0000256" key="9">
    <source>
        <dbReference type="ARBA" id="ARBA00023136"/>
    </source>
</evidence>
<evidence type="ECO:0000313" key="12">
    <source>
        <dbReference type="Proteomes" id="UP001620597"/>
    </source>
</evidence>
<evidence type="ECO:0000256" key="10">
    <source>
        <dbReference type="HAMAP-Rule" id="MF_00462"/>
    </source>
</evidence>
<feature type="transmembrane region" description="Helical" evidence="10">
    <location>
        <begin position="128"/>
        <end position="148"/>
    </location>
</feature>
<feature type="transmembrane region" description="Helical" evidence="10">
    <location>
        <begin position="47"/>
        <end position="68"/>
    </location>
</feature>
<evidence type="ECO:0000256" key="8">
    <source>
        <dbReference type="ARBA" id="ARBA00022989"/>
    </source>
</evidence>
<evidence type="ECO:0000256" key="6">
    <source>
        <dbReference type="ARBA" id="ARBA00022967"/>
    </source>
</evidence>
<keyword evidence="9 10" id="KW-0472">Membrane</keyword>
<feature type="modified residue" description="FMN phosphoryl threonine" evidence="10">
    <location>
        <position position="184"/>
    </location>
</feature>
<gene>
    <name evidence="10" type="primary">rnfD</name>
    <name evidence="11" type="ORF">WG929_11010</name>
</gene>
<dbReference type="NCBIfam" id="TIGR01946">
    <property type="entry name" value="rnfD"/>
    <property type="match status" value="1"/>
</dbReference>
<dbReference type="InterPro" id="IPR004338">
    <property type="entry name" value="NqrB/RnfD"/>
</dbReference>
<feature type="transmembrane region" description="Helical" evidence="10">
    <location>
        <begin position="24"/>
        <end position="41"/>
    </location>
</feature>
<dbReference type="PANTHER" id="PTHR30578:SF0">
    <property type="entry name" value="ION-TRANSLOCATING OXIDOREDUCTASE COMPLEX SUBUNIT D"/>
    <property type="match status" value="1"/>
</dbReference>
<feature type="transmembrane region" description="Helical" evidence="10">
    <location>
        <begin position="268"/>
        <end position="288"/>
    </location>
</feature>
<comment type="caution">
    <text evidence="11">The sequence shown here is derived from an EMBL/GenBank/DDBJ whole genome shotgun (WGS) entry which is preliminary data.</text>
</comment>
<protein>
    <recommendedName>
        <fullName evidence="10">Ion-translocating oxidoreductase complex subunit D</fullName>
        <ecNumber evidence="10">7.-.-.-</ecNumber>
    </recommendedName>
    <alternativeName>
        <fullName evidence="10">Rnf electron transport complex subunit D</fullName>
    </alternativeName>
</protein>
<name>A0ABW8NIY7_9GAMM</name>
<keyword evidence="6 10" id="KW-1278">Translocase</keyword>
<sequence>MTADVQYNPTASPHAHDRSSIDRIMLRVCLALTPVSLWGFYCFGWPALVLFVTTCLAAILTELACLYLQQQPLSRLGDGSALLTGWLLALTLPPWAPWWIGVGGAFFAITIGKQIYGGIGQNVFNPALLARIALLISFPVQLTTWVNVMPIDSANAPGLADAFGIIFAGQPWMSDAADGITGATWLGASKAAAAGGADLEAMLSQNFSLYDAFFGFTRGSLGETSELLVLLGGLWLLITRTISWHIPVSMLGSLAFLAWLGQLSNPQAYAGALFHLTSGGVMIGAFFYATDYVTSPSTPVGKLIFGAGCGVLLFAIRSWGGFPEAVAFSILLMNALAPLIDRVTKPRAYGRRRSGDAIKHVPAQRKVV</sequence>
<keyword evidence="8 10" id="KW-1133">Transmembrane helix</keyword>